<evidence type="ECO:0000313" key="5">
    <source>
        <dbReference type="EMBL" id="CAD8081539.1"/>
    </source>
</evidence>
<reference evidence="5" key="1">
    <citation type="submission" date="2021-01" db="EMBL/GenBank/DDBJ databases">
        <authorList>
            <consortium name="Genoscope - CEA"/>
            <person name="William W."/>
        </authorList>
    </citation>
    <scope>NUCLEOTIDE SEQUENCE</scope>
</reference>
<comment type="similarity">
    <text evidence="1">Belongs to the VPS26 family.</text>
</comment>
<keyword evidence="6" id="KW-1185">Reference proteome</keyword>
<dbReference type="FunFam" id="2.60.40.640:FF:000064">
    <property type="entry name" value="Uncharacterized protein"/>
    <property type="match status" value="1"/>
</dbReference>
<dbReference type="FunFam" id="2.60.40.640:FF:000015">
    <property type="entry name" value="Vacuolar protein sorting-associated protein 26"/>
    <property type="match status" value="1"/>
</dbReference>
<dbReference type="Pfam" id="PF03643">
    <property type="entry name" value="Vps26"/>
    <property type="match status" value="1"/>
</dbReference>
<dbReference type="AlphaFoldDB" id="A0A8S1MPP4"/>
<dbReference type="PANTHER" id="PTHR12233">
    <property type="entry name" value="VACUOLAR PROTEIN SORTING 26 RELATED"/>
    <property type="match status" value="1"/>
</dbReference>
<dbReference type="PROSITE" id="PS50088">
    <property type="entry name" value="ANK_REPEAT"/>
    <property type="match status" value="1"/>
</dbReference>
<name>A0A8S1MPP4_PARPR</name>
<dbReference type="GO" id="GO:0030904">
    <property type="term" value="C:retromer complex"/>
    <property type="evidence" value="ECO:0007669"/>
    <property type="project" value="UniProtKB-ARBA"/>
</dbReference>
<dbReference type="OMA" id="SDNYMTS"/>
<accession>A0A8S1MPP4</accession>
<keyword evidence="3" id="KW-0653">Protein transport</keyword>
<dbReference type="EMBL" id="CAJJDM010000068">
    <property type="protein sequence ID" value="CAD8081539.1"/>
    <property type="molecule type" value="Genomic_DNA"/>
</dbReference>
<evidence type="ECO:0000256" key="2">
    <source>
        <dbReference type="ARBA" id="ARBA00022448"/>
    </source>
</evidence>
<protein>
    <recommendedName>
        <fullName evidence="7">Vacuolar protein sorting-associated protein 26</fullName>
    </recommendedName>
</protein>
<evidence type="ECO:0000256" key="1">
    <source>
        <dbReference type="ARBA" id="ARBA00009100"/>
    </source>
</evidence>
<sequence>MLTCSKNLKLKLYTVPDDQFPKKRHTTSRSLKLSSRRKKLQDDYDIFQYLKNENTSDNYMTSLTDRKETSQLHYNNISEIKASNLFEKDKGFLKKFNEVQSKRKQEQLLKADYLLKKDLADLNKIAQNSVQSFSSHFSLYNHFHFEHLLEPQTARHDLQLPPKQTFTILSNPNKKDRTYKVPLHQPFISQDKIINEQSLEKVRFLNNKMNRMSLNLITKLDPLSEQYFQMIQDGNVDELKQMIKKYPHLLQQRTRLQETGLHVAVKRNKIQIVELLLNNQIDEFARNIWGQTSRQLAFKLQYRNILKVLYNGLQRCLLMIRISDYRLKFYIINLLISIQWQRFQFHILQASLLNMVQGQPLIEVTLDGIETRKHTRFQDKQLGALRLPVYSGDDDISGVIEVKMNKQKKIEHMGIRVELIGRIEILNDQKQSSDFMSMSRELEPQGLMFEDKTYKFQFQKFEKQYESYYGNTVRLRYYLKVYMTRSYGKVQKEIDFAVLIPQPELEDQPQTSLKLEVGIEECLHIDFEYFKSRYHLRDVVTGKVNFYLVKIKIKYMELAVIRKEQYGQGPQQQTDNETLVKYELMDGCPQKGEVIPIRLYLSGVDITPSVKNVSGKFSVKYILNLILVDEDDRRYFKQQEITIYRKK</sequence>
<proteinExistence type="inferred from homology"/>
<dbReference type="InterPro" id="IPR002110">
    <property type="entry name" value="Ankyrin_rpt"/>
</dbReference>
<evidence type="ECO:0000313" key="6">
    <source>
        <dbReference type="Proteomes" id="UP000688137"/>
    </source>
</evidence>
<dbReference type="Pfam" id="PF13857">
    <property type="entry name" value="Ank_5"/>
    <property type="match status" value="1"/>
</dbReference>
<feature type="repeat" description="ANK" evidence="4">
    <location>
        <begin position="256"/>
        <end position="288"/>
    </location>
</feature>
<dbReference type="Proteomes" id="UP000688137">
    <property type="component" value="Unassembled WGS sequence"/>
</dbReference>
<dbReference type="GO" id="GO:0006886">
    <property type="term" value="P:intracellular protein transport"/>
    <property type="evidence" value="ECO:0007669"/>
    <property type="project" value="InterPro"/>
</dbReference>
<evidence type="ECO:0000256" key="3">
    <source>
        <dbReference type="ARBA" id="ARBA00022927"/>
    </source>
</evidence>
<evidence type="ECO:0008006" key="7">
    <source>
        <dbReference type="Google" id="ProtNLM"/>
    </source>
</evidence>
<gene>
    <name evidence="5" type="ORF">PPRIM_AZ9-3.1.T0660046</name>
</gene>
<organism evidence="5 6">
    <name type="scientific">Paramecium primaurelia</name>
    <dbReference type="NCBI Taxonomy" id="5886"/>
    <lineage>
        <taxon>Eukaryota</taxon>
        <taxon>Sar</taxon>
        <taxon>Alveolata</taxon>
        <taxon>Ciliophora</taxon>
        <taxon>Intramacronucleata</taxon>
        <taxon>Oligohymenophorea</taxon>
        <taxon>Peniculida</taxon>
        <taxon>Parameciidae</taxon>
        <taxon>Paramecium</taxon>
    </lineage>
</organism>
<comment type="caution">
    <text evidence="5">The sequence shown here is derived from an EMBL/GenBank/DDBJ whole genome shotgun (WGS) entry which is preliminary data.</text>
</comment>
<keyword evidence="4" id="KW-0040">ANK repeat</keyword>
<keyword evidence="2" id="KW-0813">Transport</keyword>
<evidence type="ECO:0000256" key="4">
    <source>
        <dbReference type="PROSITE-ProRule" id="PRU00023"/>
    </source>
</evidence>
<dbReference type="InterPro" id="IPR028934">
    <property type="entry name" value="Vps26-related"/>
</dbReference>